<dbReference type="Gene3D" id="1.20.58.1480">
    <property type="match status" value="1"/>
</dbReference>
<evidence type="ECO:0000256" key="2">
    <source>
        <dbReference type="ARBA" id="ARBA00022771"/>
    </source>
</evidence>
<keyword evidence="1" id="KW-0479">Metal-binding</keyword>
<name>A0AAD4QSV7_9AGAM</name>
<evidence type="ECO:0000259" key="6">
    <source>
        <dbReference type="PROSITE" id="PS50089"/>
    </source>
</evidence>
<dbReference type="InterPro" id="IPR015947">
    <property type="entry name" value="PUA-like_sf"/>
</dbReference>
<dbReference type="PROSITE" id="PS50089">
    <property type="entry name" value="ZF_RING_2"/>
    <property type="match status" value="1"/>
</dbReference>
<evidence type="ECO:0000313" key="9">
    <source>
        <dbReference type="Proteomes" id="UP001203297"/>
    </source>
</evidence>
<dbReference type="InterPro" id="IPR013083">
    <property type="entry name" value="Znf_RING/FYVE/PHD"/>
</dbReference>
<keyword evidence="2 4" id="KW-0863">Zinc-finger</keyword>
<gene>
    <name evidence="8" type="ORF">B0F90DRAFT_1853224</name>
</gene>
<dbReference type="PANTHER" id="PTHR23327">
    <property type="entry name" value="RING FINGER PROTEIN 127"/>
    <property type="match status" value="1"/>
</dbReference>
<accession>A0AAD4QSV7</accession>
<dbReference type="Proteomes" id="UP001203297">
    <property type="component" value="Unassembled WGS sequence"/>
</dbReference>
<dbReference type="Gene3D" id="3.30.40.10">
    <property type="entry name" value="Zinc/RING finger domain, C3HC4 (zinc finger)"/>
    <property type="match status" value="1"/>
</dbReference>
<dbReference type="CDD" id="cd16514">
    <property type="entry name" value="RING-HC_LONFs_rpt2"/>
    <property type="match status" value="1"/>
</dbReference>
<dbReference type="PROSITE" id="PS00518">
    <property type="entry name" value="ZF_RING_1"/>
    <property type="match status" value="1"/>
</dbReference>
<sequence length="508" mass="57151">MASHLVPLLHCPLCPPSSPLHSPVTLYCGHTIYRDPAAFATIPDTRTDITVNKLATIIQRYDQYQQSQSIERLPALDSASGSDSQTDDEIKPFISPQSVDTISSSSTSDTTSFPRQVSPDSSSQQGPPRLNTRKRRRKHLPPPRRPEPPFQSANQFEKELLTELTCEICFMLLYQPITSPCQHTFCSKCLHRSLDHGNQCPLCRQDLPGFSYFQDHPFNKTIISIVLKTFPEAYAERGRVIEQEERHARLDTPIFVCQLSFPGLPTILHFFEPRYRLMLRRCLEKPNPSFGMIMPPSAAGGRSAGNDFGTMLEIKSVRMLPDGRSMVETRGTYSFRIMERGTMDGYMVGRIERIFDYPSLYPDIPGDASSIPPPIPSVTNAEADVQITLNAASDAIPSSAASEAGPSRPYSQQLQELVDVCLAFLDQIQRGAAPWVVQRLNRLNQIYGPMPTDPAHFSYWMAMALPIEDMEKAKLLPVKSPLLRLRLVVHWIEQLNSNWWFTNGCIVS</sequence>
<reference evidence="8" key="1">
    <citation type="journal article" date="2022" name="New Phytol.">
        <title>Evolutionary transition to the ectomycorrhizal habit in the genomes of a hyperdiverse lineage of mushroom-forming fungi.</title>
        <authorList>
            <person name="Looney B."/>
            <person name="Miyauchi S."/>
            <person name="Morin E."/>
            <person name="Drula E."/>
            <person name="Courty P.E."/>
            <person name="Kohler A."/>
            <person name="Kuo A."/>
            <person name="LaButti K."/>
            <person name="Pangilinan J."/>
            <person name="Lipzen A."/>
            <person name="Riley R."/>
            <person name="Andreopoulos W."/>
            <person name="He G."/>
            <person name="Johnson J."/>
            <person name="Nolan M."/>
            <person name="Tritt A."/>
            <person name="Barry K.W."/>
            <person name="Grigoriev I.V."/>
            <person name="Nagy L.G."/>
            <person name="Hibbett D."/>
            <person name="Henrissat B."/>
            <person name="Matheny P.B."/>
            <person name="Labbe J."/>
            <person name="Martin F.M."/>
        </authorList>
    </citation>
    <scope>NUCLEOTIDE SEQUENCE</scope>
    <source>
        <strain evidence="8">BPL690</strain>
    </source>
</reference>
<dbReference type="SUPFAM" id="SSF88697">
    <property type="entry name" value="PUA domain-like"/>
    <property type="match status" value="1"/>
</dbReference>
<organism evidence="8 9">
    <name type="scientific">Multifurca ochricompacta</name>
    <dbReference type="NCBI Taxonomy" id="376703"/>
    <lineage>
        <taxon>Eukaryota</taxon>
        <taxon>Fungi</taxon>
        <taxon>Dikarya</taxon>
        <taxon>Basidiomycota</taxon>
        <taxon>Agaricomycotina</taxon>
        <taxon>Agaricomycetes</taxon>
        <taxon>Russulales</taxon>
        <taxon>Russulaceae</taxon>
        <taxon>Multifurca</taxon>
    </lineage>
</organism>
<feature type="compositionally biased region" description="Low complexity" evidence="5">
    <location>
        <begin position="98"/>
        <end position="112"/>
    </location>
</feature>
<dbReference type="InterPro" id="IPR003111">
    <property type="entry name" value="Lon_prtase_N"/>
</dbReference>
<evidence type="ECO:0000259" key="7">
    <source>
        <dbReference type="PROSITE" id="PS51787"/>
    </source>
</evidence>
<evidence type="ECO:0000256" key="3">
    <source>
        <dbReference type="ARBA" id="ARBA00022833"/>
    </source>
</evidence>
<proteinExistence type="predicted"/>
<dbReference type="Gene3D" id="2.30.130.40">
    <property type="entry name" value="LON domain-like"/>
    <property type="match status" value="1"/>
</dbReference>
<dbReference type="AlphaFoldDB" id="A0AAD4QSV7"/>
<dbReference type="SMART" id="SM00184">
    <property type="entry name" value="RING"/>
    <property type="match status" value="1"/>
</dbReference>
<evidence type="ECO:0000256" key="4">
    <source>
        <dbReference type="PROSITE-ProRule" id="PRU00175"/>
    </source>
</evidence>
<evidence type="ECO:0000256" key="1">
    <source>
        <dbReference type="ARBA" id="ARBA00022723"/>
    </source>
</evidence>
<dbReference type="EMBL" id="WTXG01000002">
    <property type="protein sequence ID" value="KAI0307335.1"/>
    <property type="molecule type" value="Genomic_DNA"/>
</dbReference>
<dbReference type="Pfam" id="PF02190">
    <property type="entry name" value="LON_substr_bdg"/>
    <property type="match status" value="1"/>
</dbReference>
<dbReference type="GO" id="GO:0008270">
    <property type="term" value="F:zinc ion binding"/>
    <property type="evidence" value="ECO:0007669"/>
    <property type="project" value="UniProtKB-KW"/>
</dbReference>
<dbReference type="SUPFAM" id="SSF57850">
    <property type="entry name" value="RING/U-box"/>
    <property type="match status" value="1"/>
</dbReference>
<dbReference type="Pfam" id="PF13923">
    <property type="entry name" value="zf-C3HC4_2"/>
    <property type="match status" value="1"/>
</dbReference>
<feature type="domain" description="RING-type" evidence="6">
    <location>
        <begin position="166"/>
        <end position="204"/>
    </location>
</feature>
<dbReference type="PROSITE" id="PS51787">
    <property type="entry name" value="LON_N"/>
    <property type="match status" value="1"/>
</dbReference>
<feature type="region of interest" description="Disordered" evidence="5">
    <location>
        <begin position="76"/>
        <end position="153"/>
    </location>
</feature>
<dbReference type="PANTHER" id="PTHR23327:SF42">
    <property type="entry name" value="LON PEPTIDASE N-TERMINAL DOMAIN AND RING FINGER PROTEIN C14F5.10C"/>
    <property type="match status" value="1"/>
</dbReference>
<feature type="compositionally biased region" description="Basic residues" evidence="5">
    <location>
        <begin position="131"/>
        <end position="142"/>
    </location>
</feature>
<evidence type="ECO:0000256" key="5">
    <source>
        <dbReference type="SAM" id="MobiDB-lite"/>
    </source>
</evidence>
<dbReference type="InterPro" id="IPR017907">
    <property type="entry name" value="Znf_RING_CS"/>
</dbReference>
<dbReference type="InterPro" id="IPR001841">
    <property type="entry name" value="Znf_RING"/>
</dbReference>
<feature type="compositionally biased region" description="Polar residues" evidence="5">
    <location>
        <begin position="113"/>
        <end position="126"/>
    </location>
</feature>
<dbReference type="InterPro" id="IPR046336">
    <property type="entry name" value="Lon_prtase_N_sf"/>
</dbReference>
<protein>
    <submittedName>
        <fullName evidence="8">PUA-like domain-containing protein</fullName>
    </submittedName>
</protein>
<evidence type="ECO:0000313" key="8">
    <source>
        <dbReference type="EMBL" id="KAI0307335.1"/>
    </source>
</evidence>
<dbReference type="GO" id="GO:0061630">
    <property type="term" value="F:ubiquitin protein ligase activity"/>
    <property type="evidence" value="ECO:0007669"/>
    <property type="project" value="TreeGrafter"/>
</dbReference>
<dbReference type="SMART" id="SM00464">
    <property type="entry name" value="LON"/>
    <property type="match status" value="1"/>
</dbReference>
<keyword evidence="9" id="KW-1185">Reference proteome</keyword>
<comment type="caution">
    <text evidence="8">The sequence shown here is derived from an EMBL/GenBank/DDBJ whole genome shotgun (WGS) entry which is preliminary data.</text>
</comment>
<feature type="domain" description="Lon N-terminal" evidence="7">
    <location>
        <begin position="238"/>
        <end position="496"/>
    </location>
</feature>
<keyword evidence="3" id="KW-0862">Zinc</keyword>